<name>A0A8X6Q8V9_NEPPI</name>
<protein>
    <submittedName>
        <fullName evidence="1">Uncharacterized protein</fullName>
    </submittedName>
</protein>
<reference evidence="1" key="1">
    <citation type="submission" date="2020-08" db="EMBL/GenBank/DDBJ databases">
        <title>Multicomponent nature underlies the extraordinary mechanical properties of spider dragline silk.</title>
        <authorList>
            <person name="Kono N."/>
            <person name="Nakamura H."/>
            <person name="Mori M."/>
            <person name="Yoshida Y."/>
            <person name="Ohtoshi R."/>
            <person name="Malay A.D."/>
            <person name="Moran D.A.P."/>
            <person name="Tomita M."/>
            <person name="Numata K."/>
            <person name="Arakawa K."/>
        </authorList>
    </citation>
    <scope>NUCLEOTIDE SEQUENCE</scope>
</reference>
<gene>
    <name evidence="1" type="ORF">NPIL_661641</name>
</gene>
<accession>A0A8X6Q8V9</accession>
<dbReference type="AlphaFoldDB" id="A0A8X6Q8V9"/>
<evidence type="ECO:0000313" key="2">
    <source>
        <dbReference type="Proteomes" id="UP000887013"/>
    </source>
</evidence>
<proteinExistence type="predicted"/>
<organism evidence="1 2">
    <name type="scientific">Nephila pilipes</name>
    <name type="common">Giant wood spider</name>
    <name type="synonym">Nephila maculata</name>
    <dbReference type="NCBI Taxonomy" id="299642"/>
    <lineage>
        <taxon>Eukaryota</taxon>
        <taxon>Metazoa</taxon>
        <taxon>Ecdysozoa</taxon>
        <taxon>Arthropoda</taxon>
        <taxon>Chelicerata</taxon>
        <taxon>Arachnida</taxon>
        <taxon>Araneae</taxon>
        <taxon>Araneomorphae</taxon>
        <taxon>Entelegynae</taxon>
        <taxon>Araneoidea</taxon>
        <taxon>Nephilidae</taxon>
        <taxon>Nephila</taxon>
    </lineage>
</organism>
<dbReference type="Proteomes" id="UP000887013">
    <property type="component" value="Unassembled WGS sequence"/>
</dbReference>
<comment type="caution">
    <text evidence="1">The sequence shown here is derived from an EMBL/GenBank/DDBJ whole genome shotgun (WGS) entry which is preliminary data.</text>
</comment>
<sequence length="95" mass="10805">MLPITFFASLKDPLFRAYTPYNSESRTSDEIDTLLFALHGFRDPTDSTLFRATSGISIKSLGSIETSPLWVLDLLDTLIYQRIMCQLIPKFRTAI</sequence>
<keyword evidence="2" id="KW-1185">Reference proteome</keyword>
<dbReference type="EMBL" id="BMAW01029631">
    <property type="protein sequence ID" value="GFU12890.1"/>
    <property type="molecule type" value="Genomic_DNA"/>
</dbReference>
<evidence type="ECO:0000313" key="1">
    <source>
        <dbReference type="EMBL" id="GFU12890.1"/>
    </source>
</evidence>